<dbReference type="PANTHER" id="PTHR34262:SF1">
    <property type="entry name" value="TRANSMEMBRANE PROTEIN 220"/>
    <property type="match status" value="1"/>
</dbReference>
<dbReference type="RefSeq" id="WP_225700022.1">
    <property type="nucleotide sequence ID" value="NZ_JAIXNE010000010.1"/>
</dbReference>
<dbReference type="Pfam" id="PF15071">
    <property type="entry name" value="TMEM220"/>
    <property type="match status" value="1"/>
</dbReference>
<name>A0A9X1HWK1_9BACT</name>
<feature type="transmembrane region" description="Helical" evidence="1">
    <location>
        <begin position="54"/>
        <end position="76"/>
    </location>
</feature>
<evidence type="ECO:0000256" key="1">
    <source>
        <dbReference type="SAM" id="Phobius"/>
    </source>
</evidence>
<proteinExistence type="predicted"/>
<keyword evidence="3" id="KW-1185">Reference proteome</keyword>
<sequence length="118" mass="13513">MKAIKIILALLFLLFAVVQYNDPDPWLWIAIYGITAGLFIANIWGWYNKTVLLVFLVLGVLYSLTYLGGVIDYIGMGQPAAIVETMKAEKPYIEETREFFGMWIVIAAIWFLFKKGRN</sequence>
<dbReference type="EMBL" id="JAIXNE010000010">
    <property type="protein sequence ID" value="MCA6079161.1"/>
    <property type="molecule type" value="Genomic_DNA"/>
</dbReference>
<reference evidence="2" key="1">
    <citation type="submission" date="2021-09" db="EMBL/GenBank/DDBJ databases">
        <title>Fulvivirga sp. isolated from coastal sediment.</title>
        <authorList>
            <person name="Yu H."/>
        </authorList>
    </citation>
    <scope>NUCLEOTIDE SEQUENCE</scope>
    <source>
        <strain evidence="2">1062</strain>
    </source>
</reference>
<accession>A0A9X1HWK1</accession>
<dbReference type="Proteomes" id="UP001139409">
    <property type="component" value="Unassembled WGS sequence"/>
</dbReference>
<keyword evidence="1" id="KW-1133">Transmembrane helix</keyword>
<dbReference type="AlphaFoldDB" id="A0A9X1HWK1"/>
<protein>
    <submittedName>
        <fullName evidence="2">Transmembrane 220 family protein</fullName>
    </submittedName>
</protein>
<keyword evidence="1" id="KW-0472">Membrane</keyword>
<keyword evidence="1 2" id="KW-0812">Transmembrane</keyword>
<dbReference type="PANTHER" id="PTHR34262">
    <property type="entry name" value="TRANSMEMBRANE PROTEIN 220"/>
    <property type="match status" value="1"/>
</dbReference>
<dbReference type="InterPro" id="IPR029377">
    <property type="entry name" value="TMEM220"/>
</dbReference>
<feature type="transmembrane region" description="Helical" evidence="1">
    <location>
        <begin position="29"/>
        <end position="47"/>
    </location>
</feature>
<evidence type="ECO:0000313" key="3">
    <source>
        <dbReference type="Proteomes" id="UP001139409"/>
    </source>
</evidence>
<feature type="transmembrane region" description="Helical" evidence="1">
    <location>
        <begin position="96"/>
        <end position="113"/>
    </location>
</feature>
<organism evidence="2 3">
    <name type="scientific">Fulvivirga sedimenti</name>
    <dbReference type="NCBI Taxonomy" id="2879465"/>
    <lineage>
        <taxon>Bacteria</taxon>
        <taxon>Pseudomonadati</taxon>
        <taxon>Bacteroidota</taxon>
        <taxon>Cytophagia</taxon>
        <taxon>Cytophagales</taxon>
        <taxon>Fulvivirgaceae</taxon>
        <taxon>Fulvivirga</taxon>
    </lineage>
</organism>
<gene>
    <name evidence="2" type="ORF">LDX50_30090</name>
</gene>
<comment type="caution">
    <text evidence="2">The sequence shown here is derived from an EMBL/GenBank/DDBJ whole genome shotgun (WGS) entry which is preliminary data.</text>
</comment>
<evidence type="ECO:0000313" key="2">
    <source>
        <dbReference type="EMBL" id="MCA6079161.1"/>
    </source>
</evidence>